<reference evidence="1" key="1">
    <citation type="journal article" date="2023" name="Mol. Phylogenet. Evol.">
        <title>Genome-scale phylogeny and comparative genomics of the fungal order Sordariales.</title>
        <authorList>
            <person name="Hensen N."/>
            <person name="Bonometti L."/>
            <person name="Westerberg I."/>
            <person name="Brannstrom I.O."/>
            <person name="Guillou S."/>
            <person name="Cros-Aarteil S."/>
            <person name="Calhoun S."/>
            <person name="Haridas S."/>
            <person name="Kuo A."/>
            <person name="Mondo S."/>
            <person name="Pangilinan J."/>
            <person name="Riley R."/>
            <person name="LaButti K."/>
            <person name="Andreopoulos B."/>
            <person name="Lipzen A."/>
            <person name="Chen C."/>
            <person name="Yan M."/>
            <person name="Daum C."/>
            <person name="Ng V."/>
            <person name="Clum A."/>
            <person name="Steindorff A."/>
            <person name="Ohm R.A."/>
            <person name="Martin F."/>
            <person name="Silar P."/>
            <person name="Natvig D.O."/>
            <person name="Lalanne C."/>
            <person name="Gautier V."/>
            <person name="Ament-Velasquez S.L."/>
            <person name="Kruys A."/>
            <person name="Hutchinson M.I."/>
            <person name="Powell A.J."/>
            <person name="Barry K."/>
            <person name="Miller A.N."/>
            <person name="Grigoriev I.V."/>
            <person name="Debuchy R."/>
            <person name="Gladieux P."/>
            <person name="Hiltunen Thoren M."/>
            <person name="Johannesson H."/>
        </authorList>
    </citation>
    <scope>NUCLEOTIDE SEQUENCE</scope>
    <source>
        <strain evidence="1">PSN293</strain>
    </source>
</reference>
<protein>
    <submittedName>
        <fullName evidence="1">Uncharacterized protein</fullName>
    </submittedName>
</protein>
<organism evidence="1 2">
    <name type="scientific">Rhypophila decipiens</name>
    <dbReference type="NCBI Taxonomy" id="261697"/>
    <lineage>
        <taxon>Eukaryota</taxon>
        <taxon>Fungi</taxon>
        <taxon>Dikarya</taxon>
        <taxon>Ascomycota</taxon>
        <taxon>Pezizomycotina</taxon>
        <taxon>Sordariomycetes</taxon>
        <taxon>Sordariomycetidae</taxon>
        <taxon>Sordariales</taxon>
        <taxon>Naviculisporaceae</taxon>
        <taxon>Rhypophila</taxon>
    </lineage>
</organism>
<dbReference type="EMBL" id="MU858141">
    <property type="protein sequence ID" value="KAK4211785.1"/>
    <property type="molecule type" value="Genomic_DNA"/>
</dbReference>
<evidence type="ECO:0000313" key="2">
    <source>
        <dbReference type="Proteomes" id="UP001301769"/>
    </source>
</evidence>
<evidence type="ECO:0000313" key="1">
    <source>
        <dbReference type="EMBL" id="KAK4211785.1"/>
    </source>
</evidence>
<keyword evidence="2" id="KW-1185">Reference proteome</keyword>
<dbReference type="InterPro" id="IPR022190">
    <property type="entry name" value="DUF3716"/>
</dbReference>
<accession>A0AAN6Y4Q2</accession>
<dbReference type="Proteomes" id="UP001301769">
    <property type="component" value="Unassembled WGS sequence"/>
</dbReference>
<sequence length="85" mass="9164">MAIALSLFAQEVEPTKSSQKCDNCDRRGNIGPGDKCMVVDHPLINGACTNCYYLGLRSSCSFVTGKIYCAVLLKEKTSCINIVGV</sequence>
<name>A0AAN6Y4Q2_9PEZI</name>
<dbReference type="Pfam" id="PF12511">
    <property type="entry name" value="DUF3716"/>
    <property type="match status" value="1"/>
</dbReference>
<proteinExistence type="predicted"/>
<dbReference type="AlphaFoldDB" id="A0AAN6Y4Q2"/>
<gene>
    <name evidence="1" type="ORF">QBC37DRAFT_289482</name>
</gene>
<comment type="caution">
    <text evidence="1">The sequence shown here is derived from an EMBL/GenBank/DDBJ whole genome shotgun (WGS) entry which is preliminary data.</text>
</comment>
<reference evidence="1" key="2">
    <citation type="submission" date="2023-05" db="EMBL/GenBank/DDBJ databases">
        <authorList>
            <consortium name="Lawrence Berkeley National Laboratory"/>
            <person name="Steindorff A."/>
            <person name="Hensen N."/>
            <person name="Bonometti L."/>
            <person name="Westerberg I."/>
            <person name="Brannstrom I.O."/>
            <person name="Guillou S."/>
            <person name="Cros-Aarteil S."/>
            <person name="Calhoun S."/>
            <person name="Haridas S."/>
            <person name="Kuo A."/>
            <person name="Mondo S."/>
            <person name="Pangilinan J."/>
            <person name="Riley R."/>
            <person name="Labutti K."/>
            <person name="Andreopoulos B."/>
            <person name="Lipzen A."/>
            <person name="Chen C."/>
            <person name="Yanf M."/>
            <person name="Daum C."/>
            <person name="Ng V."/>
            <person name="Clum A."/>
            <person name="Ohm R."/>
            <person name="Martin F."/>
            <person name="Silar P."/>
            <person name="Natvig D."/>
            <person name="Lalanne C."/>
            <person name="Gautier V."/>
            <person name="Ament-Velasquez S.L."/>
            <person name="Kruys A."/>
            <person name="Hutchinson M.I."/>
            <person name="Powell A.J."/>
            <person name="Barry K."/>
            <person name="Miller A.N."/>
            <person name="Grigoriev I.V."/>
            <person name="Debuchy R."/>
            <person name="Gladieux P."/>
            <person name="Thoren M.H."/>
            <person name="Johannesson H."/>
        </authorList>
    </citation>
    <scope>NUCLEOTIDE SEQUENCE</scope>
    <source>
        <strain evidence="1">PSN293</strain>
    </source>
</reference>